<protein>
    <submittedName>
        <fullName evidence="4">Fatty-acyl-CoA synthase/long-chain acyl-CoA synthetase</fullName>
        <ecNumber evidence="4">6.2.1.-</ecNumber>
        <ecNumber evidence="4">6.2.1.3</ecNumber>
    </submittedName>
</protein>
<evidence type="ECO:0000313" key="5">
    <source>
        <dbReference type="Proteomes" id="UP001183794"/>
    </source>
</evidence>
<dbReference type="InterPro" id="IPR000873">
    <property type="entry name" value="AMP-dep_synth/lig_dom"/>
</dbReference>
<evidence type="ECO:0000256" key="1">
    <source>
        <dbReference type="SAM" id="MobiDB-lite"/>
    </source>
</evidence>
<dbReference type="SUPFAM" id="SSF56801">
    <property type="entry name" value="Acetyl-CoA synthetase-like"/>
    <property type="match status" value="1"/>
</dbReference>
<dbReference type="RefSeq" id="WP_310175435.1">
    <property type="nucleotide sequence ID" value="NZ_BAABHE010000002.1"/>
</dbReference>
<dbReference type="EC" id="6.2.1.3" evidence="4"/>
<dbReference type="Gene3D" id="3.40.50.12780">
    <property type="entry name" value="N-terminal domain of ligase-like"/>
    <property type="match status" value="1"/>
</dbReference>
<dbReference type="EC" id="6.2.1.-" evidence="4"/>
<keyword evidence="4" id="KW-0436">Ligase</keyword>
<dbReference type="Pfam" id="PF13193">
    <property type="entry name" value="AMP-binding_C"/>
    <property type="match status" value="1"/>
</dbReference>
<dbReference type="PANTHER" id="PTHR43201">
    <property type="entry name" value="ACYL-COA SYNTHETASE"/>
    <property type="match status" value="1"/>
</dbReference>
<dbReference type="InterPro" id="IPR042099">
    <property type="entry name" value="ANL_N_sf"/>
</dbReference>
<organism evidence="4 5">
    <name type="scientific">Enteractinococcus fodinae</name>
    <dbReference type="NCBI Taxonomy" id="684663"/>
    <lineage>
        <taxon>Bacteria</taxon>
        <taxon>Bacillati</taxon>
        <taxon>Actinomycetota</taxon>
        <taxon>Actinomycetes</taxon>
        <taxon>Micrococcales</taxon>
        <taxon>Micrococcaceae</taxon>
    </lineage>
</organism>
<feature type="domain" description="AMP-binding enzyme C-terminal" evidence="3">
    <location>
        <begin position="426"/>
        <end position="507"/>
    </location>
</feature>
<dbReference type="Proteomes" id="UP001183794">
    <property type="component" value="Unassembled WGS sequence"/>
</dbReference>
<dbReference type="EMBL" id="JAVDYJ010000001">
    <property type="protein sequence ID" value="MDR7348338.1"/>
    <property type="molecule type" value="Genomic_DNA"/>
</dbReference>
<comment type="caution">
    <text evidence="4">The sequence shown here is derived from an EMBL/GenBank/DDBJ whole genome shotgun (WGS) entry which is preliminary data.</text>
</comment>
<feature type="region of interest" description="Disordered" evidence="1">
    <location>
        <begin position="140"/>
        <end position="181"/>
    </location>
</feature>
<dbReference type="GO" id="GO:0004467">
    <property type="term" value="F:long-chain fatty acid-CoA ligase activity"/>
    <property type="evidence" value="ECO:0007669"/>
    <property type="project" value="UniProtKB-EC"/>
</dbReference>
<proteinExistence type="predicted"/>
<dbReference type="InterPro" id="IPR045851">
    <property type="entry name" value="AMP-bd_C_sf"/>
</dbReference>
<dbReference type="PROSITE" id="PS00455">
    <property type="entry name" value="AMP_BINDING"/>
    <property type="match status" value="1"/>
</dbReference>
<feature type="compositionally biased region" description="Basic and acidic residues" evidence="1">
    <location>
        <begin position="151"/>
        <end position="163"/>
    </location>
</feature>
<dbReference type="InterPro" id="IPR025110">
    <property type="entry name" value="AMP-bd_C"/>
</dbReference>
<sequence>MFTTPGEIYEHSFRVHSNLTALREDTREFTYKEIWTWSDATIDQLRDLGIGNDDVVGIFAGNRAEWAVVDSAIARMGAVRTPANYMSAIDTVVYQLNYAGAKVVVTDFDLGTALLEQLGENHGITIIQLSDPQGRRIPGSIAHVDPPGPEVDGRDTVHHRDPNSRSSINFTGGTTGKPKAVSHSARSAAAALYIQMIEAEIGVGERMLVMSPLAHAGGALMQAGIARGANIRILDSFDAHRTVELLMHDDITWTFMVPTMIYRVLDVIDELPEIPKLALRTVLYGAAPMSPTRLEHGLKVFGQVFIQLFGQTEAPQFCTRLSKLDHDLDRPELLTSCGNPSLFTEVRVTDDHGNTLPPGELGEISVLTPFALTEYIGNPEATAEKFWGDWVRTGDMGTMDEQGYVYLKDRRNDMIISGGFNVYSREVEDVLSKHPQVSQAAVIGIPHDDWGEAVHAVVVLREPEAGTSSETLTEDELIDFCRNKLAGYARPKTVEFVPELPVTPFGKIDKKVLRATHWEGMARAIG</sequence>
<dbReference type="PANTHER" id="PTHR43201:SF32">
    <property type="entry name" value="2-SUCCINYLBENZOATE--COA LIGASE, CHLOROPLASTIC_PEROXISOMAL"/>
    <property type="match status" value="1"/>
</dbReference>
<evidence type="ECO:0000259" key="2">
    <source>
        <dbReference type="Pfam" id="PF00501"/>
    </source>
</evidence>
<keyword evidence="5" id="KW-1185">Reference proteome</keyword>
<dbReference type="InterPro" id="IPR020845">
    <property type="entry name" value="AMP-binding_CS"/>
</dbReference>
<feature type="domain" description="AMP-dependent synthetase/ligase" evidence="2">
    <location>
        <begin position="10"/>
        <end position="375"/>
    </location>
</feature>
<evidence type="ECO:0000259" key="3">
    <source>
        <dbReference type="Pfam" id="PF13193"/>
    </source>
</evidence>
<accession>A0ABU2B3Z8</accession>
<evidence type="ECO:0000313" key="4">
    <source>
        <dbReference type="EMBL" id="MDR7348338.1"/>
    </source>
</evidence>
<gene>
    <name evidence="4" type="ORF">J2S62_002595</name>
</gene>
<dbReference type="Gene3D" id="3.30.300.30">
    <property type="match status" value="1"/>
</dbReference>
<name>A0ABU2B3Z8_9MICC</name>
<reference evidence="4 5" key="1">
    <citation type="submission" date="2023-07" db="EMBL/GenBank/DDBJ databases">
        <title>Sequencing the genomes of 1000 actinobacteria strains.</title>
        <authorList>
            <person name="Klenk H.-P."/>
        </authorList>
    </citation>
    <scope>NUCLEOTIDE SEQUENCE [LARGE SCALE GENOMIC DNA]</scope>
    <source>
        <strain evidence="4 5">DSM 22966</strain>
    </source>
</reference>
<dbReference type="Pfam" id="PF00501">
    <property type="entry name" value="AMP-binding"/>
    <property type="match status" value="1"/>
</dbReference>